<dbReference type="EMBL" id="JBFXLS010000009">
    <property type="protein sequence ID" value="KAL2831546.1"/>
    <property type="molecule type" value="Genomic_DNA"/>
</dbReference>
<dbReference type="PANTHER" id="PTHR23023">
    <property type="entry name" value="DIMETHYLANILINE MONOOXYGENASE"/>
    <property type="match status" value="1"/>
</dbReference>
<proteinExistence type="inferred from homology"/>
<dbReference type="InterPro" id="IPR020946">
    <property type="entry name" value="Flavin_mOase-like"/>
</dbReference>
<reference evidence="7 8" key="1">
    <citation type="submission" date="2024-07" db="EMBL/GenBank/DDBJ databases">
        <title>Section-level genome sequencing and comparative genomics of Aspergillus sections Usti and Cavernicolus.</title>
        <authorList>
            <consortium name="Lawrence Berkeley National Laboratory"/>
            <person name="Nybo J.L."/>
            <person name="Vesth T.C."/>
            <person name="Theobald S."/>
            <person name="Frisvad J.C."/>
            <person name="Larsen T.O."/>
            <person name="Kjaerboelling I."/>
            <person name="Rothschild-Mancinelli K."/>
            <person name="Lyhne E.K."/>
            <person name="Kogle M.E."/>
            <person name="Barry K."/>
            <person name="Clum A."/>
            <person name="Na H."/>
            <person name="Ledsgaard L."/>
            <person name="Lin J."/>
            <person name="Lipzen A."/>
            <person name="Kuo A."/>
            <person name="Riley R."/>
            <person name="Mondo S."/>
            <person name="LaButti K."/>
            <person name="Haridas S."/>
            <person name="Pangalinan J."/>
            <person name="Salamov A.A."/>
            <person name="Simmons B.A."/>
            <person name="Magnuson J.K."/>
            <person name="Chen J."/>
            <person name="Drula E."/>
            <person name="Henrissat B."/>
            <person name="Wiebenga A."/>
            <person name="Lubbers R.J."/>
            <person name="Gomes A.C."/>
            <person name="Makela M.R."/>
            <person name="Stajich J."/>
            <person name="Grigoriev I.V."/>
            <person name="Mortensen U.H."/>
            <person name="De vries R.P."/>
            <person name="Baker S.E."/>
            <person name="Andersen M.R."/>
        </authorList>
    </citation>
    <scope>NUCLEOTIDE SEQUENCE [LARGE SCALE GENOMIC DNA]</scope>
    <source>
        <strain evidence="7 8">CBS 600.67</strain>
    </source>
</reference>
<dbReference type="PRINTS" id="PR00419">
    <property type="entry name" value="ADXRDTASE"/>
</dbReference>
<gene>
    <name evidence="7" type="ORF">BDW59DRAFT_169782</name>
</gene>
<name>A0ABR4IUX8_9EURO</name>
<dbReference type="Pfam" id="PF00743">
    <property type="entry name" value="FMO-like"/>
    <property type="match status" value="2"/>
</dbReference>
<feature type="region of interest" description="Disordered" evidence="6">
    <location>
        <begin position="468"/>
        <end position="490"/>
    </location>
</feature>
<keyword evidence="8" id="KW-1185">Reference proteome</keyword>
<evidence type="ECO:0000256" key="3">
    <source>
        <dbReference type="ARBA" id="ARBA00022827"/>
    </source>
</evidence>
<evidence type="ECO:0000256" key="4">
    <source>
        <dbReference type="ARBA" id="ARBA00022857"/>
    </source>
</evidence>
<dbReference type="InterPro" id="IPR050346">
    <property type="entry name" value="FMO-like"/>
</dbReference>
<dbReference type="SUPFAM" id="SSF51905">
    <property type="entry name" value="FAD/NAD(P)-binding domain"/>
    <property type="match status" value="2"/>
</dbReference>
<organism evidence="7 8">
    <name type="scientific">Aspergillus cavernicola</name>
    <dbReference type="NCBI Taxonomy" id="176166"/>
    <lineage>
        <taxon>Eukaryota</taxon>
        <taxon>Fungi</taxon>
        <taxon>Dikarya</taxon>
        <taxon>Ascomycota</taxon>
        <taxon>Pezizomycotina</taxon>
        <taxon>Eurotiomycetes</taxon>
        <taxon>Eurotiomycetidae</taxon>
        <taxon>Eurotiales</taxon>
        <taxon>Aspergillaceae</taxon>
        <taxon>Aspergillus</taxon>
        <taxon>Aspergillus subgen. Nidulantes</taxon>
    </lineage>
</organism>
<accession>A0ABR4IUX8</accession>
<keyword evidence="3" id="KW-0274">FAD</keyword>
<dbReference type="PIRSF" id="PIRSF000332">
    <property type="entry name" value="FMO"/>
    <property type="match status" value="1"/>
</dbReference>
<protein>
    <recommendedName>
        <fullName evidence="9">FAD/NAD(P)-binding domain-containing protein</fullName>
    </recommendedName>
</protein>
<keyword evidence="5" id="KW-0560">Oxidoreductase</keyword>
<evidence type="ECO:0000256" key="2">
    <source>
        <dbReference type="ARBA" id="ARBA00022630"/>
    </source>
</evidence>
<evidence type="ECO:0000256" key="6">
    <source>
        <dbReference type="SAM" id="MobiDB-lite"/>
    </source>
</evidence>
<keyword evidence="4" id="KW-0521">NADP</keyword>
<dbReference type="Gene3D" id="3.50.50.60">
    <property type="entry name" value="FAD/NAD(P)-binding domain"/>
    <property type="match status" value="2"/>
</dbReference>
<keyword evidence="2" id="KW-0285">Flavoprotein</keyword>
<dbReference type="InterPro" id="IPR000960">
    <property type="entry name" value="Flavin_mOase"/>
</dbReference>
<evidence type="ECO:0000256" key="5">
    <source>
        <dbReference type="ARBA" id="ARBA00023002"/>
    </source>
</evidence>
<evidence type="ECO:0000313" key="8">
    <source>
        <dbReference type="Proteomes" id="UP001610335"/>
    </source>
</evidence>
<comment type="similarity">
    <text evidence="1">Belongs to the FMO family.</text>
</comment>
<evidence type="ECO:0000313" key="7">
    <source>
        <dbReference type="EMBL" id="KAL2831546.1"/>
    </source>
</evidence>
<evidence type="ECO:0000256" key="1">
    <source>
        <dbReference type="ARBA" id="ARBA00009183"/>
    </source>
</evidence>
<sequence>MASHIKSVAIIGAGPAGAIAVDAFAQEHAFTRIRVFERREKAGGCWIYDEEPAPLTDFDALAARTADQPVAAPGTLPGYFPRSKQHRFDDTPVYPALEANIDAAIMEFSQEPIPEVRSAASTRLHGPDTPFRHHTVIQKYIESLLNRKGYNRLVEYSTTVENVEKRVELGKSRWVLTLRKQVPGLEKDYWWQEEFDAVVVATGHYTVPYVPHIKGLEDFAAASPGSILHTKGFREPEAYRGKRVITVGASVSGADTAVSLIGIAQSPIYAAVRGRYNGYFGDEAFKHPQIQRKPPISHIDGQGTQRTVHFEDGTSVPNVDHIIFGTGYSWTLPFLPTVATRNNRVPDLYLHIFHEQDPTLAFIGAVAAGFTFKVFEWQAVLAARVLSGKAALPALEEQRSWEVKRIEERGDSPRFTLLSPDFEGYFELLRKLATTPKDGEPGRRLPEFDPSWVSRFAASHQRRIRMWKRSNEKAVQGGAGGQESDRTSKL</sequence>
<dbReference type="InterPro" id="IPR036188">
    <property type="entry name" value="FAD/NAD-bd_sf"/>
</dbReference>
<evidence type="ECO:0008006" key="9">
    <source>
        <dbReference type="Google" id="ProtNLM"/>
    </source>
</evidence>
<comment type="caution">
    <text evidence="7">The sequence shown here is derived from an EMBL/GenBank/DDBJ whole genome shotgun (WGS) entry which is preliminary data.</text>
</comment>
<dbReference type="Proteomes" id="UP001610335">
    <property type="component" value="Unassembled WGS sequence"/>
</dbReference>